<evidence type="ECO:0000259" key="1">
    <source>
        <dbReference type="PROSITE" id="PS51186"/>
    </source>
</evidence>
<dbReference type="Gene3D" id="3.40.630.30">
    <property type="match status" value="1"/>
</dbReference>
<evidence type="ECO:0000313" key="2">
    <source>
        <dbReference type="EMBL" id="MBL6448982.1"/>
    </source>
</evidence>
<dbReference type="AlphaFoldDB" id="A0A937KDT5"/>
<keyword evidence="3" id="KW-1185">Reference proteome</keyword>
<dbReference type="PROSITE" id="PS51186">
    <property type="entry name" value="GNAT"/>
    <property type="match status" value="1"/>
</dbReference>
<proteinExistence type="predicted"/>
<evidence type="ECO:0000313" key="3">
    <source>
        <dbReference type="Proteomes" id="UP000614216"/>
    </source>
</evidence>
<dbReference type="EMBL" id="JAEUGD010000066">
    <property type="protein sequence ID" value="MBL6448982.1"/>
    <property type="molecule type" value="Genomic_DNA"/>
</dbReference>
<name>A0A937KDT5_9BACT</name>
<protein>
    <submittedName>
        <fullName evidence="2">GNAT family N-acetyltransferase</fullName>
    </submittedName>
</protein>
<organism evidence="2 3">
    <name type="scientific">Fulvivirga marina</name>
    <dbReference type="NCBI Taxonomy" id="2494733"/>
    <lineage>
        <taxon>Bacteria</taxon>
        <taxon>Pseudomonadati</taxon>
        <taxon>Bacteroidota</taxon>
        <taxon>Cytophagia</taxon>
        <taxon>Cytophagales</taxon>
        <taxon>Fulvivirgaceae</taxon>
        <taxon>Fulvivirga</taxon>
    </lineage>
</organism>
<dbReference type="InterPro" id="IPR000182">
    <property type="entry name" value="GNAT_dom"/>
</dbReference>
<gene>
    <name evidence="2" type="ORF">JMN32_21910</name>
</gene>
<reference evidence="2" key="1">
    <citation type="submission" date="2021-01" db="EMBL/GenBank/DDBJ databases">
        <title>Fulvivirga kasyanovii gen. nov., sp nov., a novel member of the phylum Bacteroidetes isolated from seawater in a mussel farm.</title>
        <authorList>
            <person name="Zhao L.-H."/>
            <person name="Wang Z.-J."/>
        </authorList>
    </citation>
    <scope>NUCLEOTIDE SEQUENCE</scope>
    <source>
        <strain evidence="2">29W222</strain>
    </source>
</reference>
<comment type="caution">
    <text evidence="2">The sequence shown here is derived from an EMBL/GenBank/DDBJ whole genome shotgun (WGS) entry which is preliminary data.</text>
</comment>
<sequence>MSTISANTNKDTKMVQYNILTPAETVGLIHREEVAEFLYVHLDEFGDEKADILKAIDYALDRGVTPGGFVVTARLDGKIIGAVVINRTGMSGYIPENILVYIAMDAAHRGKGIGKELMKRAIDKADGDIALHVEPHNPAKFLYEKLGFTNKYLEMRLKK</sequence>
<dbReference type="Pfam" id="PF00583">
    <property type="entry name" value="Acetyltransf_1"/>
    <property type="match status" value="1"/>
</dbReference>
<dbReference type="Proteomes" id="UP000614216">
    <property type="component" value="Unassembled WGS sequence"/>
</dbReference>
<dbReference type="SUPFAM" id="SSF55729">
    <property type="entry name" value="Acyl-CoA N-acyltransferases (Nat)"/>
    <property type="match status" value="1"/>
</dbReference>
<accession>A0A937KDT5</accession>
<dbReference type="GO" id="GO:0016747">
    <property type="term" value="F:acyltransferase activity, transferring groups other than amino-acyl groups"/>
    <property type="evidence" value="ECO:0007669"/>
    <property type="project" value="InterPro"/>
</dbReference>
<dbReference type="InterPro" id="IPR016181">
    <property type="entry name" value="Acyl_CoA_acyltransferase"/>
</dbReference>
<feature type="domain" description="N-acetyltransferase" evidence="1">
    <location>
        <begin position="24"/>
        <end position="159"/>
    </location>
</feature>
<dbReference type="CDD" id="cd04301">
    <property type="entry name" value="NAT_SF"/>
    <property type="match status" value="1"/>
</dbReference>